<dbReference type="InterPro" id="IPR045455">
    <property type="entry name" value="NrS-1_pol-like_helicase"/>
</dbReference>
<evidence type="ECO:0000313" key="4">
    <source>
        <dbReference type="EMBL" id="SDI30313.1"/>
    </source>
</evidence>
<keyword evidence="2" id="KW-0067">ATP-binding</keyword>
<proteinExistence type="predicted"/>
<sequence length="187" mass="21579">MLTGTGSNGKSVLLYAIERFLGHENVSNVALQDLQHNRFKLAHLHGKLANISADLSSKLMDGSEVFKKITSGDTVNAEKKGKDSFDFIPFAKLMFSANELPPSNELGHSFFRRWVLIEFTRTFTKEERDPKLTCDTLNPLIYKALCYVYHKYHKFFNFYRKQEIYICGCYNLWLLRTMLGTNSAILY</sequence>
<protein>
    <submittedName>
        <fullName evidence="4">Putative DNA primase/helicase</fullName>
    </submittedName>
</protein>
<accession>A0A1G8JGZ1</accession>
<dbReference type="Proteomes" id="UP000199017">
    <property type="component" value="Unassembled WGS sequence"/>
</dbReference>
<dbReference type="GO" id="GO:0004386">
    <property type="term" value="F:helicase activity"/>
    <property type="evidence" value="ECO:0007669"/>
    <property type="project" value="UniProtKB-KW"/>
</dbReference>
<evidence type="ECO:0000256" key="1">
    <source>
        <dbReference type="ARBA" id="ARBA00022741"/>
    </source>
</evidence>
<dbReference type="OrthoDB" id="9763644at2"/>
<dbReference type="InterPro" id="IPR014015">
    <property type="entry name" value="Helicase_SF3_DNA-vir"/>
</dbReference>
<dbReference type="InterPro" id="IPR006500">
    <property type="entry name" value="Helicase_put_C_phage/plasmid"/>
</dbReference>
<keyword evidence="1" id="KW-0547">Nucleotide-binding</keyword>
<dbReference type="EMBL" id="FNDU01000006">
    <property type="protein sequence ID" value="SDI30313.1"/>
    <property type="molecule type" value="Genomic_DNA"/>
</dbReference>
<feature type="domain" description="SF3 helicase" evidence="3">
    <location>
        <begin position="1"/>
        <end position="132"/>
    </location>
</feature>
<keyword evidence="4" id="KW-0378">Hydrolase</keyword>
<keyword evidence="4" id="KW-0347">Helicase</keyword>
<dbReference type="Gene3D" id="3.40.50.300">
    <property type="entry name" value="P-loop containing nucleotide triphosphate hydrolases"/>
    <property type="match status" value="1"/>
</dbReference>
<dbReference type="NCBIfam" id="TIGR01613">
    <property type="entry name" value="primase_Cterm"/>
    <property type="match status" value="1"/>
</dbReference>
<dbReference type="GO" id="GO:0005524">
    <property type="term" value="F:ATP binding"/>
    <property type="evidence" value="ECO:0007669"/>
    <property type="project" value="UniProtKB-KW"/>
</dbReference>
<organism evidence="4 5">
    <name type="scientific">Alteribacillus bidgolensis</name>
    <dbReference type="NCBI Taxonomy" id="930129"/>
    <lineage>
        <taxon>Bacteria</taxon>
        <taxon>Bacillati</taxon>
        <taxon>Bacillota</taxon>
        <taxon>Bacilli</taxon>
        <taxon>Bacillales</taxon>
        <taxon>Bacillaceae</taxon>
        <taxon>Alteribacillus</taxon>
    </lineage>
</organism>
<reference evidence="4 5" key="1">
    <citation type="submission" date="2016-10" db="EMBL/GenBank/DDBJ databases">
        <authorList>
            <person name="de Groot N.N."/>
        </authorList>
    </citation>
    <scope>NUCLEOTIDE SEQUENCE [LARGE SCALE GENOMIC DNA]</scope>
    <source>
        <strain evidence="5">P4B,CCM 7963,CECT 7998,DSM 25260,IBRC-M 10614,KCTC 13821</strain>
    </source>
</reference>
<dbReference type="PROSITE" id="PS51206">
    <property type="entry name" value="SF3_HELICASE_1"/>
    <property type="match status" value="1"/>
</dbReference>
<dbReference type="Pfam" id="PF19263">
    <property type="entry name" value="DUF5906"/>
    <property type="match status" value="1"/>
</dbReference>
<evidence type="ECO:0000259" key="3">
    <source>
        <dbReference type="PROSITE" id="PS51206"/>
    </source>
</evidence>
<name>A0A1G8JGZ1_9BACI</name>
<dbReference type="InterPro" id="IPR027417">
    <property type="entry name" value="P-loop_NTPase"/>
</dbReference>
<dbReference type="SUPFAM" id="SSF52540">
    <property type="entry name" value="P-loop containing nucleoside triphosphate hydrolases"/>
    <property type="match status" value="1"/>
</dbReference>
<gene>
    <name evidence="4" type="ORF">SAMN05216352_106190</name>
</gene>
<dbReference type="STRING" id="930129.SAMN05216352_106190"/>
<keyword evidence="5" id="KW-1185">Reference proteome</keyword>
<dbReference type="AlphaFoldDB" id="A0A1G8JGZ1"/>
<evidence type="ECO:0000256" key="2">
    <source>
        <dbReference type="ARBA" id="ARBA00022840"/>
    </source>
</evidence>
<evidence type="ECO:0000313" key="5">
    <source>
        <dbReference type="Proteomes" id="UP000199017"/>
    </source>
</evidence>